<keyword evidence="1" id="KW-0175">Coiled coil</keyword>
<dbReference type="Ensembl" id="ENSPNAT00000005583.2">
    <property type="protein sequence ID" value="ENSPNAP00000026262.2"/>
    <property type="gene ID" value="ENSPNAG00000011534.2"/>
</dbReference>
<dbReference type="RefSeq" id="XP_017554290.2">
    <property type="nucleotide sequence ID" value="XM_017698801.2"/>
</dbReference>
<dbReference type="OMA" id="ERSRCIM"/>
<feature type="region of interest" description="Disordered" evidence="2">
    <location>
        <begin position="392"/>
        <end position="420"/>
    </location>
</feature>
<dbReference type="OrthoDB" id="10249393at2759"/>
<proteinExistence type="predicted"/>
<reference evidence="3" key="2">
    <citation type="submission" date="2025-08" db="UniProtKB">
        <authorList>
            <consortium name="Ensembl"/>
        </authorList>
    </citation>
    <scope>IDENTIFICATION</scope>
</reference>
<reference evidence="3 4" key="1">
    <citation type="submission" date="2020-10" db="EMBL/GenBank/DDBJ databases">
        <title>Pygocentrus nattereri (red-bellied piranha) genome, fPygNat1, primary haplotype.</title>
        <authorList>
            <person name="Myers G."/>
            <person name="Meyer A."/>
            <person name="Karagic N."/>
            <person name="Pippel M."/>
            <person name="Winkler S."/>
            <person name="Tracey A."/>
            <person name="Wood J."/>
            <person name="Formenti G."/>
            <person name="Howe K."/>
            <person name="Fedrigo O."/>
            <person name="Jarvis E.D."/>
        </authorList>
    </citation>
    <scope>NUCLEOTIDE SEQUENCE [LARGE SCALE GENOMIC DNA]</scope>
</reference>
<feature type="coiled-coil region" evidence="1">
    <location>
        <begin position="337"/>
        <end position="378"/>
    </location>
</feature>
<sequence length="420" mass="47211">MDGCVVRLHSVSFNSRVEGGSEAFTAQPIRVNFHQLLRTSDAPELLPKVKNQDVLMAVVALLDSTLPDVGSQDIHETVHSPRANTIILLRDHADVLEEFSGRSHPDSQGELVSLKLPEASQDHQSDSYQLSELYSESEDSCEESCGSEETDHRWSWEHFCAGVPEFLAAARKRREIREEAGEDGEIPSSAVGVECLLVAAAAYERKTLLTGEKVLQLSLLATRKRYRRCGVGRYIIELLKSQSVCGNYDALLAHADSDAIEFFSHCGLMDDPLLNDKFREVRDEWANTTLMSYLPPFTTELKSRNPGFSLSLAGLEVEVNLARMTALSAYQQQAVCVTRLVREVKTLRDQLELQREEVDMLHNELEREKEKRHKIEQMFLEYKLRKTWQLLEGRDSDRGSQTDSGPTSPAEAKPEPGHSA</sequence>
<dbReference type="AlphaFoldDB" id="A0A3B4DPG2"/>
<reference evidence="3" key="3">
    <citation type="submission" date="2025-09" db="UniProtKB">
        <authorList>
            <consortium name="Ensembl"/>
        </authorList>
    </citation>
    <scope>IDENTIFICATION</scope>
</reference>
<dbReference type="GeneID" id="108428083"/>
<protein>
    <recommendedName>
        <fullName evidence="5">N-acetyltransferase domain-containing protein</fullName>
    </recommendedName>
</protein>
<organism evidence="3 4">
    <name type="scientific">Pygocentrus nattereri</name>
    <name type="common">Red-bellied piranha</name>
    <dbReference type="NCBI Taxonomy" id="42514"/>
    <lineage>
        <taxon>Eukaryota</taxon>
        <taxon>Metazoa</taxon>
        <taxon>Chordata</taxon>
        <taxon>Craniata</taxon>
        <taxon>Vertebrata</taxon>
        <taxon>Euteleostomi</taxon>
        <taxon>Actinopterygii</taxon>
        <taxon>Neopterygii</taxon>
        <taxon>Teleostei</taxon>
        <taxon>Ostariophysi</taxon>
        <taxon>Characiformes</taxon>
        <taxon>Characoidei</taxon>
        <taxon>Pygocentrus</taxon>
    </lineage>
</organism>
<evidence type="ECO:0008006" key="5">
    <source>
        <dbReference type="Google" id="ProtNLM"/>
    </source>
</evidence>
<evidence type="ECO:0000313" key="3">
    <source>
        <dbReference type="Ensembl" id="ENSPNAP00000026262.2"/>
    </source>
</evidence>
<dbReference type="Proteomes" id="UP001501920">
    <property type="component" value="Chromosome 8"/>
</dbReference>
<keyword evidence="4" id="KW-1185">Reference proteome</keyword>
<dbReference type="GeneTree" id="ENSGT00940000176345"/>
<dbReference type="Gene3D" id="3.40.630.30">
    <property type="match status" value="1"/>
</dbReference>
<evidence type="ECO:0000256" key="1">
    <source>
        <dbReference type="SAM" id="Coils"/>
    </source>
</evidence>
<dbReference type="STRING" id="42514.ENSPNAP00000026262"/>
<evidence type="ECO:0000256" key="2">
    <source>
        <dbReference type="SAM" id="MobiDB-lite"/>
    </source>
</evidence>
<name>A0A3B4DPG2_PYGNA</name>
<dbReference type="RefSeq" id="XP_037396698.1">
    <property type="nucleotide sequence ID" value="XM_037540801.1"/>
</dbReference>
<evidence type="ECO:0000313" key="4">
    <source>
        <dbReference type="Proteomes" id="UP001501920"/>
    </source>
</evidence>
<dbReference type="InterPro" id="IPR016181">
    <property type="entry name" value="Acyl_CoA_acyltransferase"/>
</dbReference>
<dbReference type="SUPFAM" id="SSF55729">
    <property type="entry name" value="Acyl-CoA N-acyltransferases (Nat)"/>
    <property type="match status" value="1"/>
</dbReference>
<accession>A0A3B4DPG2</accession>